<evidence type="ECO:0000259" key="2">
    <source>
        <dbReference type="Pfam" id="PF00149"/>
    </source>
</evidence>
<dbReference type="GO" id="GO:0000298">
    <property type="term" value="F:endopolyphosphatase activity"/>
    <property type="evidence" value="ECO:0007669"/>
    <property type="project" value="TreeGrafter"/>
</dbReference>
<feature type="region of interest" description="Disordered" evidence="1">
    <location>
        <begin position="452"/>
        <end position="476"/>
    </location>
</feature>
<feature type="compositionally biased region" description="Basic and acidic residues" evidence="1">
    <location>
        <begin position="339"/>
        <end position="357"/>
    </location>
</feature>
<dbReference type="EMBL" id="MU858233">
    <property type="protein sequence ID" value="KAK4208676.1"/>
    <property type="molecule type" value="Genomic_DNA"/>
</dbReference>
<evidence type="ECO:0000256" key="1">
    <source>
        <dbReference type="SAM" id="MobiDB-lite"/>
    </source>
</evidence>
<evidence type="ECO:0000313" key="4">
    <source>
        <dbReference type="Proteomes" id="UP001301769"/>
    </source>
</evidence>
<dbReference type="InterPro" id="IPR029052">
    <property type="entry name" value="Metallo-depent_PP-like"/>
</dbReference>
<dbReference type="AlphaFoldDB" id="A0AAN6XY20"/>
<feature type="domain" description="Calcineurin-like phosphoesterase" evidence="2">
    <location>
        <begin position="149"/>
        <end position="322"/>
    </location>
</feature>
<dbReference type="SUPFAM" id="SSF56300">
    <property type="entry name" value="Metallo-dependent phosphatases"/>
    <property type="match status" value="1"/>
</dbReference>
<dbReference type="InterPro" id="IPR004843">
    <property type="entry name" value="Calcineurin-like_PHP"/>
</dbReference>
<feature type="region of interest" description="Disordered" evidence="1">
    <location>
        <begin position="70"/>
        <end position="103"/>
    </location>
</feature>
<evidence type="ECO:0000313" key="3">
    <source>
        <dbReference type="EMBL" id="KAK4208676.1"/>
    </source>
</evidence>
<dbReference type="GO" id="GO:0005737">
    <property type="term" value="C:cytoplasm"/>
    <property type="evidence" value="ECO:0007669"/>
    <property type="project" value="TreeGrafter"/>
</dbReference>
<feature type="region of interest" description="Disordered" evidence="1">
    <location>
        <begin position="339"/>
        <end position="375"/>
    </location>
</feature>
<dbReference type="PANTHER" id="PTHR42850">
    <property type="entry name" value="METALLOPHOSPHOESTERASE"/>
    <property type="match status" value="1"/>
</dbReference>
<reference evidence="3" key="1">
    <citation type="journal article" date="2023" name="Mol. Phylogenet. Evol.">
        <title>Genome-scale phylogeny and comparative genomics of the fungal order Sordariales.</title>
        <authorList>
            <person name="Hensen N."/>
            <person name="Bonometti L."/>
            <person name="Westerberg I."/>
            <person name="Brannstrom I.O."/>
            <person name="Guillou S."/>
            <person name="Cros-Aarteil S."/>
            <person name="Calhoun S."/>
            <person name="Haridas S."/>
            <person name="Kuo A."/>
            <person name="Mondo S."/>
            <person name="Pangilinan J."/>
            <person name="Riley R."/>
            <person name="LaButti K."/>
            <person name="Andreopoulos B."/>
            <person name="Lipzen A."/>
            <person name="Chen C."/>
            <person name="Yan M."/>
            <person name="Daum C."/>
            <person name="Ng V."/>
            <person name="Clum A."/>
            <person name="Steindorff A."/>
            <person name="Ohm R.A."/>
            <person name="Martin F."/>
            <person name="Silar P."/>
            <person name="Natvig D.O."/>
            <person name="Lalanne C."/>
            <person name="Gautier V."/>
            <person name="Ament-Velasquez S.L."/>
            <person name="Kruys A."/>
            <person name="Hutchinson M.I."/>
            <person name="Powell A.J."/>
            <person name="Barry K."/>
            <person name="Miller A.N."/>
            <person name="Grigoriev I.V."/>
            <person name="Debuchy R."/>
            <person name="Gladieux P."/>
            <person name="Hiltunen Thoren M."/>
            <person name="Johannesson H."/>
        </authorList>
    </citation>
    <scope>NUCLEOTIDE SEQUENCE</scope>
    <source>
        <strain evidence="3">PSN293</strain>
    </source>
</reference>
<comment type="caution">
    <text evidence="3">The sequence shown here is derived from an EMBL/GenBank/DDBJ whole genome shotgun (WGS) entry which is preliminary data.</text>
</comment>
<dbReference type="PANTHER" id="PTHR42850:SF4">
    <property type="entry name" value="ZINC-DEPENDENT ENDOPOLYPHOSPHATASE"/>
    <property type="match status" value="1"/>
</dbReference>
<dbReference type="Gene3D" id="3.60.21.10">
    <property type="match status" value="1"/>
</dbReference>
<dbReference type="GO" id="GO:0006798">
    <property type="term" value="P:polyphosphate catabolic process"/>
    <property type="evidence" value="ECO:0007669"/>
    <property type="project" value="TreeGrafter"/>
</dbReference>
<dbReference type="InterPro" id="IPR050126">
    <property type="entry name" value="Ap4A_hydrolase"/>
</dbReference>
<dbReference type="GO" id="GO:0016791">
    <property type="term" value="F:phosphatase activity"/>
    <property type="evidence" value="ECO:0007669"/>
    <property type="project" value="TreeGrafter"/>
</dbReference>
<accession>A0AAN6XY20</accession>
<name>A0AAN6XY20_9PEZI</name>
<protein>
    <submittedName>
        <fullName evidence="3">Metallo-dependent phosphatase-like protein</fullName>
    </submittedName>
</protein>
<dbReference type="Pfam" id="PF00149">
    <property type="entry name" value="Metallophos"/>
    <property type="match status" value="1"/>
</dbReference>
<gene>
    <name evidence="3" type="ORF">QBC37DRAFT_431531</name>
</gene>
<dbReference type="Proteomes" id="UP001301769">
    <property type="component" value="Unassembled WGS sequence"/>
</dbReference>
<proteinExistence type="predicted"/>
<sequence>MPSSPGRWTAAKTGGSWIPSPRAMLSRVFTRLVGRRRRSTIALVTLAILLSLYVSATHYSDMEDLARGYGKHEGGVVKPQPPSSGQQSPAESDSPQQKPLVLPPISYGTNARPAFKEDTTFIADLPSQHIPYFSDSDAGTSTGSSKAKRLIIIGDVHGQLAALKKLLKKISFDNKNGDHLIFVGDLITKGPDSPGVVQLAMDLGASAVRGNHEDRALLLYATDNKNSYPKDKLEKAVEDSLAVAHQLTDEQREWLSSLPVVLRIGRIPGSGFSPAPWNAGDILVVHGGLVPALPVHKQDPWGVMNMRSLKYPIDETFRKSVRKALEKVNKAKADKLNKPIEAENKKEEELAKAEGRKPNLKPKVNAEGVSDEQVEKEMERLRAVDPARSDVNEDYFIAVPNDARDGEPWSHAWNRVQNGIENPTERSVVIYGHDAKAGLQVDLNVDIFAKPLNIPPSPRNKDRKKPPVVDDEDELRDPDIKKEAALRQKKTKKIGKGVRYAFGLDSGAGKGDKLTALIIETSANTGGGVVVHHSVQSVRV</sequence>
<organism evidence="3 4">
    <name type="scientific">Rhypophila decipiens</name>
    <dbReference type="NCBI Taxonomy" id="261697"/>
    <lineage>
        <taxon>Eukaryota</taxon>
        <taxon>Fungi</taxon>
        <taxon>Dikarya</taxon>
        <taxon>Ascomycota</taxon>
        <taxon>Pezizomycotina</taxon>
        <taxon>Sordariomycetes</taxon>
        <taxon>Sordariomycetidae</taxon>
        <taxon>Sordariales</taxon>
        <taxon>Naviculisporaceae</taxon>
        <taxon>Rhypophila</taxon>
    </lineage>
</organism>
<reference evidence="3" key="2">
    <citation type="submission" date="2023-05" db="EMBL/GenBank/DDBJ databases">
        <authorList>
            <consortium name="Lawrence Berkeley National Laboratory"/>
            <person name="Steindorff A."/>
            <person name="Hensen N."/>
            <person name="Bonometti L."/>
            <person name="Westerberg I."/>
            <person name="Brannstrom I.O."/>
            <person name="Guillou S."/>
            <person name="Cros-Aarteil S."/>
            <person name="Calhoun S."/>
            <person name="Haridas S."/>
            <person name="Kuo A."/>
            <person name="Mondo S."/>
            <person name="Pangilinan J."/>
            <person name="Riley R."/>
            <person name="Labutti K."/>
            <person name="Andreopoulos B."/>
            <person name="Lipzen A."/>
            <person name="Chen C."/>
            <person name="Yanf M."/>
            <person name="Daum C."/>
            <person name="Ng V."/>
            <person name="Clum A."/>
            <person name="Ohm R."/>
            <person name="Martin F."/>
            <person name="Silar P."/>
            <person name="Natvig D."/>
            <person name="Lalanne C."/>
            <person name="Gautier V."/>
            <person name="Ament-Velasquez S.L."/>
            <person name="Kruys A."/>
            <person name="Hutchinson M.I."/>
            <person name="Powell A.J."/>
            <person name="Barry K."/>
            <person name="Miller A.N."/>
            <person name="Grigoriev I.V."/>
            <person name="Debuchy R."/>
            <person name="Gladieux P."/>
            <person name="Thoren M.H."/>
            <person name="Johannesson H."/>
        </authorList>
    </citation>
    <scope>NUCLEOTIDE SEQUENCE</scope>
    <source>
        <strain evidence="3">PSN293</strain>
    </source>
</reference>
<keyword evidence="4" id="KW-1185">Reference proteome</keyword>